<name>A0A9P6E2F2_9AGAM</name>
<feature type="region of interest" description="Disordered" evidence="1">
    <location>
        <begin position="1"/>
        <end position="284"/>
    </location>
</feature>
<feature type="compositionally biased region" description="Polar residues" evidence="1">
    <location>
        <begin position="201"/>
        <end position="211"/>
    </location>
</feature>
<reference evidence="2" key="1">
    <citation type="journal article" date="2020" name="Nat. Commun.">
        <title>Large-scale genome sequencing of mycorrhizal fungi provides insights into the early evolution of symbiotic traits.</title>
        <authorList>
            <person name="Miyauchi S."/>
            <person name="Kiss E."/>
            <person name="Kuo A."/>
            <person name="Drula E."/>
            <person name="Kohler A."/>
            <person name="Sanchez-Garcia M."/>
            <person name="Morin E."/>
            <person name="Andreopoulos B."/>
            <person name="Barry K.W."/>
            <person name="Bonito G."/>
            <person name="Buee M."/>
            <person name="Carver A."/>
            <person name="Chen C."/>
            <person name="Cichocki N."/>
            <person name="Clum A."/>
            <person name="Culley D."/>
            <person name="Crous P.W."/>
            <person name="Fauchery L."/>
            <person name="Girlanda M."/>
            <person name="Hayes R.D."/>
            <person name="Keri Z."/>
            <person name="LaButti K."/>
            <person name="Lipzen A."/>
            <person name="Lombard V."/>
            <person name="Magnuson J."/>
            <person name="Maillard F."/>
            <person name="Murat C."/>
            <person name="Nolan M."/>
            <person name="Ohm R.A."/>
            <person name="Pangilinan J."/>
            <person name="Pereira M.F."/>
            <person name="Perotto S."/>
            <person name="Peter M."/>
            <person name="Pfister S."/>
            <person name="Riley R."/>
            <person name="Sitrit Y."/>
            <person name="Stielow J.B."/>
            <person name="Szollosi G."/>
            <person name="Zifcakova L."/>
            <person name="Stursova M."/>
            <person name="Spatafora J.W."/>
            <person name="Tedersoo L."/>
            <person name="Vaario L.M."/>
            <person name="Yamada A."/>
            <person name="Yan M."/>
            <person name="Wang P."/>
            <person name="Xu J."/>
            <person name="Bruns T."/>
            <person name="Baldrian P."/>
            <person name="Vilgalys R."/>
            <person name="Dunand C."/>
            <person name="Henrissat B."/>
            <person name="Grigoriev I.V."/>
            <person name="Hibbett D."/>
            <person name="Nagy L.G."/>
            <person name="Martin F.M."/>
        </authorList>
    </citation>
    <scope>NUCLEOTIDE SEQUENCE</scope>
    <source>
        <strain evidence="2">UP504</strain>
    </source>
</reference>
<dbReference type="Proteomes" id="UP000886523">
    <property type="component" value="Unassembled WGS sequence"/>
</dbReference>
<feature type="region of interest" description="Disordered" evidence="1">
    <location>
        <begin position="623"/>
        <end position="754"/>
    </location>
</feature>
<feature type="compositionally biased region" description="Acidic residues" evidence="1">
    <location>
        <begin position="679"/>
        <end position="689"/>
    </location>
</feature>
<dbReference type="AlphaFoldDB" id="A0A9P6E2F2"/>
<evidence type="ECO:0000313" key="2">
    <source>
        <dbReference type="EMBL" id="KAF9520943.1"/>
    </source>
</evidence>
<dbReference type="EMBL" id="MU128910">
    <property type="protein sequence ID" value="KAF9520943.1"/>
    <property type="molecule type" value="Genomic_DNA"/>
</dbReference>
<keyword evidence="3" id="KW-1185">Reference proteome</keyword>
<feature type="compositionally biased region" description="Low complexity" evidence="1">
    <location>
        <begin position="698"/>
        <end position="710"/>
    </location>
</feature>
<organism evidence="2 3">
    <name type="scientific">Hydnum rufescens UP504</name>
    <dbReference type="NCBI Taxonomy" id="1448309"/>
    <lineage>
        <taxon>Eukaryota</taxon>
        <taxon>Fungi</taxon>
        <taxon>Dikarya</taxon>
        <taxon>Basidiomycota</taxon>
        <taxon>Agaricomycotina</taxon>
        <taxon>Agaricomycetes</taxon>
        <taxon>Cantharellales</taxon>
        <taxon>Hydnaceae</taxon>
        <taxon>Hydnum</taxon>
    </lineage>
</organism>
<sequence>MPPKTYQARKRTTRPAATPAGRMARSSTITNDTAVPSTSSESASGPQTRESSDTTGEASSTPITRPVPQRNEWFIDVPSLRSHQQTVQLAPPRSRNHPSVPTSIPYSSNPAGHSPSPAGSPAPFPGLSRAQSPRIPRAQSPRIPRAQSPRIPRAQSPRIPHAQSPRIPRAQSPRIPRAQSPRIHRAQSRNRSRGRPRTRSPAQSPAQAATWSPQPPSHTSSHTFGNSPFVGDFDHEVEPSGLYHQRENSVILDPPNPNDGNPDVEDDDSVAEEGDTAQIKSQGGPFTDKQVAEIRGIVESMNCELERKAKEWDRPLESVMQIGNLAISTREQRSAGNPWNAYQASYKKDPEPDRPHHKYVEKVIQPAYRELIAAHSGEDSDAWKNKSKELVDQHNASKAAQAFDIALSPAAMGKVIKQTMKRWKDDLKWMATMNIHGFCGIVSGVPDEVASKQNALFTGSPAMKDWLNLSFPKDSTSLKMIHSHILVYQGQHLLRQNQKQKIPKSMHLMRKEISEELNNLLTPLIGRVPRIPWASLPRFLANNELKIENWVAESEFPSLLSLDVSVVRTESWKKLWRTFFQPSDDSTKVRVTQLKHIAQENNGKLPSDTVIVSDQFNNPLLTVAQVDGPGEPNESDANSANGTSVAGGASGPRKRASQGDGPSRKKKKMGPKHPMSAEFIDEPSDDDGPVTDTFENPGGASSVGGQSSGTTWGGAGSSVDGVVNGQFSGNAPSGAINGPMDWAGGYGQNQQEYNPHDDPLMASLFARYPDLNLGLNQGFDDGFPL</sequence>
<protein>
    <submittedName>
        <fullName evidence="2">Uncharacterized protein</fullName>
    </submittedName>
</protein>
<evidence type="ECO:0000256" key="1">
    <source>
        <dbReference type="SAM" id="MobiDB-lite"/>
    </source>
</evidence>
<feature type="compositionally biased region" description="Acidic residues" evidence="1">
    <location>
        <begin position="262"/>
        <end position="275"/>
    </location>
</feature>
<gene>
    <name evidence="2" type="ORF">BS47DRAFT_1387089</name>
</gene>
<feature type="compositionally biased region" description="Basic residues" evidence="1">
    <location>
        <begin position="182"/>
        <end position="198"/>
    </location>
</feature>
<proteinExistence type="predicted"/>
<feature type="compositionally biased region" description="Polar residues" evidence="1">
    <location>
        <begin position="635"/>
        <end position="644"/>
    </location>
</feature>
<feature type="compositionally biased region" description="Polar residues" evidence="1">
    <location>
        <begin position="25"/>
        <end position="63"/>
    </location>
</feature>
<comment type="caution">
    <text evidence="2">The sequence shown here is derived from an EMBL/GenBank/DDBJ whole genome shotgun (WGS) entry which is preliminary data.</text>
</comment>
<evidence type="ECO:0000313" key="3">
    <source>
        <dbReference type="Proteomes" id="UP000886523"/>
    </source>
</evidence>
<feature type="compositionally biased region" description="Polar residues" evidence="1">
    <location>
        <begin position="97"/>
        <end position="106"/>
    </location>
</feature>
<feature type="compositionally biased region" description="Low complexity" evidence="1">
    <location>
        <begin position="107"/>
        <end position="117"/>
    </location>
</feature>
<dbReference type="OrthoDB" id="3331822at2759"/>
<accession>A0A9P6E2F2</accession>